<dbReference type="PANTHER" id="PTHR31728">
    <property type="entry name" value="ABRAXAS FAMILY MEMBER"/>
    <property type="match status" value="1"/>
</dbReference>
<feature type="region of interest" description="Disordered" evidence="1">
    <location>
        <begin position="258"/>
        <end position="291"/>
    </location>
</feature>
<reference evidence="2" key="1">
    <citation type="submission" date="2023-03" db="EMBL/GenBank/DDBJ databases">
        <authorList>
            <person name="Steffen K."/>
            <person name="Cardenas P."/>
        </authorList>
    </citation>
    <scope>NUCLEOTIDE SEQUENCE</scope>
</reference>
<feature type="region of interest" description="Disordered" evidence="1">
    <location>
        <begin position="332"/>
        <end position="372"/>
    </location>
</feature>
<organism evidence="2 3">
    <name type="scientific">Geodia barretti</name>
    <name type="common">Barrett's horny sponge</name>
    <dbReference type="NCBI Taxonomy" id="519541"/>
    <lineage>
        <taxon>Eukaryota</taxon>
        <taxon>Metazoa</taxon>
        <taxon>Porifera</taxon>
        <taxon>Demospongiae</taxon>
        <taxon>Heteroscleromorpha</taxon>
        <taxon>Tetractinellida</taxon>
        <taxon>Astrophorina</taxon>
        <taxon>Geodiidae</taxon>
        <taxon>Geodia</taxon>
    </lineage>
</organism>
<evidence type="ECO:0000313" key="2">
    <source>
        <dbReference type="EMBL" id="CAI8041430.1"/>
    </source>
</evidence>
<gene>
    <name evidence="2" type="ORF">GBAR_LOCUS23047</name>
</gene>
<evidence type="ECO:0000256" key="1">
    <source>
        <dbReference type="SAM" id="MobiDB-lite"/>
    </source>
</evidence>
<evidence type="ECO:0000313" key="3">
    <source>
        <dbReference type="Proteomes" id="UP001174909"/>
    </source>
</evidence>
<dbReference type="InterPro" id="IPR023238">
    <property type="entry name" value="FAM175"/>
</dbReference>
<dbReference type="GO" id="GO:0005634">
    <property type="term" value="C:nucleus"/>
    <property type="evidence" value="ECO:0007669"/>
    <property type="project" value="TreeGrafter"/>
</dbReference>
<comment type="caution">
    <text evidence="2">The sequence shown here is derived from an EMBL/GenBank/DDBJ whole genome shotgun (WGS) entry which is preliminary data.</text>
</comment>
<sequence length="372" mass="41413">MSSIAIPGAVFSSLVFHLKNAPSDSEGFLYGGMRTHHVENITDTQSSGTREEKKLYVESFVCFPERFKFYDHYGRPHTERIKALLGDDMKRVIGWFSCRRNSTNRPSMREKVVHRRLTSCLTGVPCEDFLFGLVTEMVVEGSMVHSTDYSFHNWIGTSLQPVKVGIVNLQVTATVPYQLFPLTPTPSSLPHYSSTLQQHRTNFVNSEGHMQQPMLSEQLYKAILGRLKPLCESLSEASLAVEREAREVEQLERQLQELTTLAEPPPAEEPGKDPAVSQGNQTPYIDSDQTTMPVITPLTNENATNRDHIEMAPLIDFEREAPLVTNPSKHNCDVIDLTSPQSSSSGHTLVNGGTTPLDIPNDQGLRGKPGGH</sequence>
<dbReference type="Proteomes" id="UP001174909">
    <property type="component" value="Unassembled WGS sequence"/>
</dbReference>
<feature type="compositionally biased region" description="Polar residues" evidence="1">
    <location>
        <begin position="277"/>
        <end position="291"/>
    </location>
</feature>
<protein>
    <submittedName>
        <fullName evidence="2">BRISC complex subunit Abraxas 2</fullName>
    </submittedName>
</protein>
<name>A0AA35T457_GEOBA</name>
<proteinExistence type="predicted"/>
<dbReference type="CDD" id="cd23519">
    <property type="entry name" value="Abraxas-like_domain"/>
    <property type="match status" value="1"/>
</dbReference>
<dbReference type="AlphaFoldDB" id="A0AA35T457"/>
<dbReference type="PRINTS" id="PR02051">
    <property type="entry name" value="PROTEINF175"/>
</dbReference>
<dbReference type="PANTHER" id="PTHR31728:SF5">
    <property type="entry name" value="OS07G0540200 PROTEIN"/>
    <property type="match status" value="1"/>
</dbReference>
<dbReference type="GO" id="GO:0031593">
    <property type="term" value="F:polyubiquitin modification-dependent protein binding"/>
    <property type="evidence" value="ECO:0007669"/>
    <property type="project" value="TreeGrafter"/>
</dbReference>
<accession>A0AA35T457</accession>
<dbReference type="EMBL" id="CASHTH010003189">
    <property type="protein sequence ID" value="CAI8041430.1"/>
    <property type="molecule type" value="Genomic_DNA"/>
</dbReference>
<keyword evidence="3" id="KW-1185">Reference proteome</keyword>
<feature type="compositionally biased region" description="Polar residues" evidence="1">
    <location>
        <begin position="338"/>
        <end position="354"/>
    </location>
</feature>
<dbReference type="Pfam" id="PF21125">
    <property type="entry name" value="MPN_2A_DUB_like"/>
    <property type="match status" value="1"/>
</dbReference>